<proteinExistence type="inferred from homology"/>
<dbReference type="OrthoDB" id="694346at2759"/>
<dbReference type="InterPro" id="IPR001220">
    <property type="entry name" value="Legume_lectin_dom"/>
</dbReference>
<dbReference type="SUPFAM" id="SSF49899">
    <property type="entry name" value="Concanavalin A-like lectins/glucanases"/>
    <property type="match status" value="1"/>
</dbReference>
<dbReference type="InterPro" id="IPR011009">
    <property type="entry name" value="Kinase-like_dom_sf"/>
</dbReference>
<keyword evidence="2" id="KW-0430">Lectin</keyword>
<comment type="similarity">
    <text evidence="1">Belongs to the leguminous lectin family.</text>
</comment>
<dbReference type="PANTHER" id="PTHR32401:SF49">
    <property type="entry name" value="OS10G0129200 PROTEIN"/>
    <property type="match status" value="1"/>
</dbReference>
<feature type="transmembrane region" description="Helical" evidence="3">
    <location>
        <begin position="323"/>
        <end position="346"/>
    </location>
</feature>
<dbReference type="Proteomes" id="UP000504607">
    <property type="component" value="Unplaced"/>
</dbReference>
<dbReference type="InterPro" id="IPR013320">
    <property type="entry name" value="ConA-like_dom_sf"/>
</dbReference>
<dbReference type="InterPro" id="IPR050258">
    <property type="entry name" value="Leguminous_Lectin"/>
</dbReference>
<dbReference type="RefSeq" id="XP_029116936.1">
    <property type="nucleotide sequence ID" value="XM_029261103.1"/>
</dbReference>
<feature type="non-terminal residue" evidence="6">
    <location>
        <position position="414"/>
    </location>
</feature>
<evidence type="ECO:0000259" key="4">
    <source>
        <dbReference type="Pfam" id="PF00139"/>
    </source>
</evidence>
<dbReference type="GO" id="GO:0030246">
    <property type="term" value="F:carbohydrate binding"/>
    <property type="evidence" value="ECO:0007669"/>
    <property type="project" value="UniProtKB-KW"/>
</dbReference>
<name>A0A8N4I5M9_ELAGV</name>
<evidence type="ECO:0000256" key="1">
    <source>
        <dbReference type="ARBA" id="ARBA00007606"/>
    </source>
</evidence>
<evidence type="ECO:0000313" key="5">
    <source>
        <dbReference type="Proteomes" id="UP000504607"/>
    </source>
</evidence>
<reference evidence="6" key="1">
    <citation type="submission" date="2025-08" db="UniProtKB">
        <authorList>
            <consortium name="RefSeq"/>
        </authorList>
    </citation>
    <scope>IDENTIFICATION</scope>
</reference>
<keyword evidence="3" id="KW-1133">Transmembrane helix</keyword>
<evidence type="ECO:0000313" key="6">
    <source>
        <dbReference type="RefSeq" id="XP_029116936.1"/>
    </source>
</evidence>
<evidence type="ECO:0000256" key="2">
    <source>
        <dbReference type="ARBA" id="ARBA00022734"/>
    </source>
</evidence>
<organism evidence="5 6">
    <name type="scientific">Elaeis guineensis var. tenera</name>
    <name type="common">Oil palm</name>
    <dbReference type="NCBI Taxonomy" id="51953"/>
    <lineage>
        <taxon>Eukaryota</taxon>
        <taxon>Viridiplantae</taxon>
        <taxon>Streptophyta</taxon>
        <taxon>Embryophyta</taxon>
        <taxon>Tracheophyta</taxon>
        <taxon>Spermatophyta</taxon>
        <taxon>Magnoliopsida</taxon>
        <taxon>Liliopsida</taxon>
        <taxon>Arecaceae</taxon>
        <taxon>Arecoideae</taxon>
        <taxon>Cocoseae</taxon>
        <taxon>Elaeidinae</taxon>
        <taxon>Elaeis</taxon>
    </lineage>
</organism>
<evidence type="ECO:0000256" key="3">
    <source>
        <dbReference type="SAM" id="Phobius"/>
    </source>
</evidence>
<gene>
    <name evidence="6" type="primary">LOC105032676</name>
</gene>
<dbReference type="CDD" id="cd06899">
    <property type="entry name" value="lectin_legume_LecRK_Arcelin_ConA"/>
    <property type="match status" value="1"/>
</dbReference>
<dbReference type="Pfam" id="PF00139">
    <property type="entry name" value="Lectin_legB"/>
    <property type="match status" value="1"/>
</dbReference>
<dbReference type="AlphaFoldDB" id="A0A8N4I5M9"/>
<feature type="domain" description="Legume lectin" evidence="4">
    <location>
        <begin position="60"/>
        <end position="296"/>
    </location>
</feature>
<dbReference type="Gene3D" id="2.60.120.200">
    <property type="match status" value="1"/>
</dbReference>
<keyword evidence="5" id="KW-1185">Reference proteome</keyword>
<sequence length="414" mass="44869">MTKAQLTSMDSSIVFLPLKNLAWQASYTSQAMAPCNSRSLHIPVLLFPLLSVLIPHASPLSFNFTGDELDKSNLNFSGNAHFDAGLQLTNNQVNTNLYHSIGSATYYKPVSLWDKASGTVANFTTNFRFAINGFGQNVSADGLAFFLSPFPFEAPSNSSGVGLGLFTNNDFVGQPNTGVVAVEFDSFKNPLTNDISANHVGIDIGSINSTAQVDLNASIRENGSFIASISYNSVTQNLSVFLRNDSNPPRNWSLFYVANLSKLLPENVAIGFSAATGARYETHTIYSWDFNSSDLSSQYLAPGPASSPSIGFFEAKHKSKMRLVVKLAIGIGILLCVLGLVLFVVWHKRANGGMEEEEEMALELSIHNAFKRGGGPKKFSYRALAIATRNFVKEAKLGEGGFGEVYMGVLHDTE</sequence>
<dbReference type="Gene3D" id="3.30.200.20">
    <property type="entry name" value="Phosphorylase Kinase, domain 1"/>
    <property type="match status" value="1"/>
</dbReference>
<protein>
    <submittedName>
        <fullName evidence="6">Lectin alpha chain-like</fullName>
    </submittedName>
</protein>
<dbReference type="PANTHER" id="PTHR32401">
    <property type="entry name" value="CONCANAVALIN A-LIKE LECTIN FAMILY PROTEIN"/>
    <property type="match status" value="1"/>
</dbReference>
<dbReference type="SUPFAM" id="SSF56112">
    <property type="entry name" value="Protein kinase-like (PK-like)"/>
    <property type="match status" value="1"/>
</dbReference>
<accession>A0A8N4I5M9</accession>
<keyword evidence="3" id="KW-0812">Transmembrane</keyword>
<keyword evidence="3" id="KW-0472">Membrane</keyword>
<dbReference type="PROSITE" id="PS00307">
    <property type="entry name" value="LECTIN_LEGUME_BETA"/>
    <property type="match status" value="1"/>
</dbReference>
<dbReference type="InterPro" id="IPR019825">
    <property type="entry name" value="Lectin_legB_Mn/Ca_BS"/>
</dbReference>